<sequence>MALDKVDILVLVLADHSRVQLVDGITHRQGLTIQCEALGIGTKLQDCDHIPPEISPKPMIIIIRNVTNMKTLKCLLQDILENLADEMPKDLLLSCSNGSLYVVELTTGYETNLKNNVKRKKDKYRELLRQLACSVLIHKKGNTNDPSNFRPITLESIPLKVFTSYLRNAMFSFLTANNFIEQKIQKGFTPNLSGTLEHTAQMTNIINQARIKQRSVVITLLDLKNAFGEVHHNLIQSVLGYHHIPEQINEIIKSLYTDFNTTIITAEFSTPFITVGRGVLQGDCLSPLLFNMCFNTFIQHIKVDKYRQFGFMTKFLNPIHWFQFADDAAVISGQESENQTF</sequence>
<keyword evidence="2" id="KW-1185">Reference proteome</keyword>
<dbReference type="OrthoDB" id="447743at2759"/>
<accession>A0A6S7LGZ2</accession>
<dbReference type="Proteomes" id="UP001152795">
    <property type="component" value="Unassembled WGS sequence"/>
</dbReference>
<dbReference type="PROSITE" id="PS50878">
    <property type="entry name" value="RT_POL"/>
    <property type="match status" value="1"/>
</dbReference>
<name>A0A6S7LGZ2_PARCT</name>
<dbReference type="SUPFAM" id="SSF56672">
    <property type="entry name" value="DNA/RNA polymerases"/>
    <property type="match status" value="1"/>
</dbReference>
<gene>
    <name evidence="1" type="ORF">PACLA_8A086105</name>
</gene>
<evidence type="ECO:0000313" key="2">
    <source>
        <dbReference type="Proteomes" id="UP001152795"/>
    </source>
</evidence>
<comment type="caution">
    <text evidence="1">The sequence shown here is derived from an EMBL/GenBank/DDBJ whole genome shotgun (WGS) entry which is preliminary data.</text>
</comment>
<protein>
    <submittedName>
        <fullName evidence="1">Uncharacterized protein</fullName>
    </submittedName>
</protein>
<dbReference type="Pfam" id="PF00078">
    <property type="entry name" value="RVT_1"/>
    <property type="match status" value="1"/>
</dbReference>
<dbReference type="InterPro" id="IPR000477">
    <property type="entry name" value="RT_dom"/>
</dbReference>
<evidence type="ECO:0000313" key="1">
    <source>
        <dbReference type="EMBL" id="CAB4031879.1"/>
    </source>
</evidence>
<organism evidence="1 2">
    <name type="scientific">Paramuricea clavata</name>
    <name type="common">Red gorgonian</name>
    <name type="synonym">Violescent sea-whip</name>
    <dbReference type="NCBI Taxonomy" id="317549"/>
    <lineage>
        <taxon>Eukaryota</taxon>
        <taxon>Metazoa</taxon>
        <taxon>Cnidaria</taxon>
        <taxon>Anthozoa</taxon>
        <taxon>Octocorallia</taxon>
        <taxon>Malacalcyonacea</taxon>
        <taxon>Plexauridae</taxon>
        <taxon>Paramuricea</taxon>
    </lineage>
</organism>
<proteinExistence type="predicted"/>
<dbReference type="EMBL" id="CACRXK020017958">
    <property type="protein sequence ID" value="CAB4031879.1"/>
    <property type="molecule type" value="Genomic_DNA"/>
</dbReference>
<dbReference type="PANTHER" id="PTHR19446">
    <property type="entry name" value="REVERSE TRANSCRIPTASES"/>
    <property type="match status" value="1"/>
</dbReference>
<dbReference type="CDD" id="cd01650">
    <property type="entry name" value="RT_nLTR_like"/>
    <property type="match status" value="1"/>
</dbReference>
<dbReference type="InterPro" id="IPR043502">
    <property type="entry name" value="DNA/RNA_pol_sf"/>
</dbReference>
<dbReference type="AlphaFoldDB" id="A0A6S7LGZ2"/>
<reference evidence="1" key="1">
    <citation type="submission" date="2020-04" db="EMBL/GenBank/DDBJ databases">
        <authorList>
            <person name="Alioto T."/>
            <person name="Alioto T."/>
            <person name="Gomez Garrido J."/>
        </authorList>
    </citation>
    <scope>NUCLEOTIDE SEQUENCE</scope>
    <source>
        <strain evidence="1">A484AB</strain>
    </source>
</reference>